<evidence type="ECO:0000256" key="8">
    <source>
        <dbReference type="ARBA" id="ARBA00023242"/>
    </source>
</evidence>
<keyword evidence="6 9" id="KW-0811">Translocation</keyword>
<dbReference type="GO" id="GO:0017056">
    <property type="term" value="F:structural constituent of nuclear pore"/>
    <property type="evidence" value="ECO:0007669"/>
    <property type="project" value="TreeGrafter"/>
</dbReference>
<dbReference type="EMBL" id="QGKW02002005">
    <property type="protein sequence ID" value="KAF2541410.1"/>
    <property type="molecule type" value="Genomic_DNA"/>
</dbReference>
<comment type="subcellular location">
    <subcellularLocation>
        <location evidence="1 9">Nucleus</location>
        <location evidence="1 9">Nuclear pore complex</location>
    </subcellularLocation>
</comment>
<keyword evidence="7 9" id="KW-0906">Nuclear pore complex</keyword>
<keyword evidence="8 9" id="KW-0539">Nucleus</keyword>
<dbReference type="GO" id="GO:0031080">
    <property type="term" value="C:nuclear pore outer ring"/>
    <property type="evidence" value="ECO:0007669"/>
    <property type="project" value="TreeGrafter"/>
</dbReference>
<name>A0A8S9G627_BRACR</name>
<gene>
    <name evidence="10" type="ORF">F2Q68_00028992</name>
</gene>
<dbReference type="Proteomes" id="UP000712281">
    <property type="component" value="Unassembled WGS sequence"/>
</dbReference>
<keyword evidence="4 9" id="KW-0509">mRNA transport</keyword>
<dbReference type="PANTHER" id="PTHR13373">
    <property type="entry name" value="FROUNT PROTEIN-RELATED"/>
    <property type="match status" value="1"/>
</dbReference>
<evidence type="ECO:0000256" key="2">
    <source>
        <dbReference type="ARBA" id="ARBA00005573"/>
    </source>
</evidence>
<accession>A0A8S9G627</accession>
<proteinExistence type="inferred from homology"/>
<comment type="subunit">
    <text evidence="9">Component of the nuclear pore complex (NPC).</text>
</comment>
<dbReference type="GO" id="GO:0045893">
    <property type="term" value="P:positive regulation of DNA-templated transcription"/>
    <property type="evidence" value="ECO:0007669"/>
    <property type="project" value="TreeGrafter"/>
</dbReference>
<evidence type="ECO:0000256" key="7">
    <source>
        <dbReference type="ARBA" id="ARBA00023132"/>
    </source>
</evidence>
<evidence type="ECO:0000256" key="3">
    <source>
        <dbReference type="ARBA" id="ARBA00022448"/>
    </source>
</evidence>
<keyword evidence="5 9" id="KW-0653">Protein transport</keyword>
<organism evidence="10 11">
    <name type="scientific">Brassica cretica</name>
    <name type="common">Mustard</name>
    <dbReference type="NCBI Taxonomy" id="69181"/>
    <lineage>
        <taxon>Eukaryota</taxon>
        <taxon>Viridiplantae</taxon>
        <taxon>Streptophyta</taxon>
        <taxon>Embryophyta</taxon>
        <taxon>Tracheophyta</taxon>
        <taxon>Spermatophyta</taxon>
        <taxon>Magnoliopsida</taxon>
        <taxon>eudicotyledons</taxon>
        <taxon>Gunneridae</taxon>
        <taxon>Pentapetalae</taxon>
        <taxon>rosids</taxon>
        <taxon>malvids</taxon>
        <taxon>Brassicales</taxon>
        <taxon>Brassicaceae</taxon>
        <taxon>Brassiceae</taxon>
        <taxon>Brassica</taxon>
    </lineage>
</organism>
<evidence type="ECO:0000313" key="10">
    <source>
        <dbReference type="EMBL" id="KAF2541410.1"/>
    </source>
</evidence>
<evidence type="ECO:0000313" key="11">
    <source>
        <dbReference type="Proteomes" id="UP000712281"/>
    </source>
</evidence>
<protein>
    <recommendedName>
        <fullName evidence="9">Nuclear pore complex protein Nup85</fullName>
    </recommendedName>
</protein>
<dbReference type="InterPro" id="IPR011502">
    <property type="entry name" value="Nucleoporin_Nup85"/>
</dbReference>
<keyword evidence="3 9" id="KW-0813">Transport</keyword>
<evidence type="ECO:0000256" key="9">
    <source>
        <dbReference type="RuleBase" id="RU365073"/>
    </source>
</evidence>
<dbReference type="GO" id="GO:0006606">
    <property type="term" value="P:protein import into nucleus"/>
    <property type="evidence" value="ECO:0007669"/>
    <property type="project" value="TreeGrafter"/>
</dbReference>
<reference evidence="10" key="1">
    <citation type="submission" date="2019-12" db="EMBL/GenBank/DDBJ databases">
        <title>Genome sequencing and annotation of Brassica cretica.</title>
        <authorList>
            <person name="Studholme D.J."/>
            <person name="Sarris P.F."/>
        </authorList>
    </citation>
    <scope>NUCLEOTIDE SEQUENCE</scope>
    <source>
        <strain evidence="10">PFS-001/15</strain>
        <tissue evidence="10">Leaf</tissue>
    </source>
</reference>
<dbReference type="AlphaFoldDB" id="A0A8S9G627"/>
<evidence type="ECO:0000256" key="4">
    <source>
        <dbReference type="ARBA" id="ARBA00022816"/>
    </source>
</evidence>
<evidence type="ECO:0000256" key="5">
    <source>
        <dbReference type="ARBA" id="ARBA00022927"/>
    </source>
</evidence>
<dbReference type="GO" id="GO:0006406">
    <property type="term" value="P:mRNA export from nucleus"/>
    <property type="evidence" value="ECO:0007669"/>
    <property type="project" value="TreeGrafter"/>
</dbReference>
<keyword evidence="9" id="KW-0472">Membrane</keyword>
<dbReference type="PANTHER" id="PTHR13373:SF21">
    <property type="entry name" value="NUCLEAR PORE COMPLEX PROTEIN NUP85"/>
    <property type="match status" value="1"/>
</dbReference>
<dbReference type="GO" id="GO:0031965">
    <property type="term" value="C:nuclear membrane"/>
    <property type="evidence" value="ECO:0007669"/>
    <property type="project" value="UniProtKB-UniRule"/>
</dbReference>
<evidence type="ECO:0000256" key="6">
    <source>
        <dbReference type="ARBA" id="ARBA00023010"/>
    </source>
</evidence>
<sequence length="439" mass="49722">MDVVFVGGMVAHAMELLTAGSEEGEVLVHEEQRNLGGINMEELHRLVYAQVLSSHALTWQALHLLGDAGTTYASRFYRIQSHEMTLKKLAAEDRLWICISVCAFAEQEKLDFEFDTSTSMYQTAWWEYVMDYSKEIKTLLSDSVSSPVPLIEDPKSVIKSAVEPTSLKAAWEWMEIFCADKTCLSWLPERIVDCLSDYDVLLSTSHPTIGTCWPTEFDYVRPTEWLRASPNPLYNLLQNGVAIEDDPRYWEMMSSALSVGWLEIVIPNLDNPGLFNSTRGKMMRFFSKQSCRIKGRLQYRDFSSVSDQKAVSKIYGYCFGAAFGGAGFLIGGVTTSPVSKGLREYEEVSNVWKKSRQRGASGLPLLKRKRSDGNWLRLLVSVIAVNSTSELEFSPYQLSYELPTVHSSDRRLGLLWIPQCSYFFSMFAVVDEHIICQSL</sequence>
<comment type="caution">
    <text evidence="10">The sequence shown here is derived from an EMBL/GenBank/DDBJ whole genome shotgun (WGS) entry which is preliminary data.</text>
</comment>
<evidence type="ECO:0000256" key="1">
    <source>
        <dbReference type="ARBA" id="ARBA00004567"/>
    </source>
</evidence>
<dbReference type="Pfam" id="PF07575">
    <property type="entry name" value="Nucleopor_Nup85"/>
    <property type="match status" value="1"/>
</dbReference>
<comment type="function">
    <text evidence="9">Functions as a component of the nuclear pore complex (NPC).</text>
</comment>
<comment type="similarity">
    <text evidence="2 9">Belongs to the nucleoporin Nup85 family.</text>
</comment>